<name>T0ZLZ2_9ZZZZ</name>
<sequence length="212" mass="22277">MAAAAFASVIGGFSATGSLAGGGVGGVAFPLQTTILSDLVVPADRTRWFSYFTFIASIAAAGGSLWAGFIDLPTLFLIALVVSTVSVLVSIPIPIRPVERGRQPSARSREVIRRFTWTGVLNGFSQGLLTPFLIPFFVVVFALPRSEMAVYSTISSLIGTFALLAAPALERRWGFVRAIVGTRLVAAALAALMPFSPLAAALGIYFALPGLR</sequence>
<dbReference type="Pfam" id="PF07690">
    <property type="entry name" value="MFS_1"/>
    <property type="match status" value="1"/>
</dbReference>
<keyword evidence="1" id="KW-0472">Membrane</keyword>
<dbReference type="InterPro" id="IPR036259">
    <property type="entry name" value="MFS_trans_sf"/>
</dbReference>
<feature type="transmembrane region" description="Helical" evidence="1">
    <location>
        <begin position="48"/>
        <end position="69"/>
    </location>
</feature>
<feature type="transmembrane region" description="Helical" evidence="1">
    <location>
        <begin position="75"/>
        <end position="95"/>
    </location>
</feature>
<reference evidence="2" key="2">
    <citation type="journal article" date="2014" name="ISME J.">
        <title>Microbial stratification in low pH oxic and suboxic macroscopic growths along an acid mine drainage.</title>
        <authorList>
            <person name="Mendez-Garcia C."/>
            <person name="Mesa V."/>
            <person name="Sprenger R.R."/>
            <person name="Richter M."/>
            <person name="Diez M.S."/>
            <person name="Solano J."/>
            <person name="Bargiela R."/>
            <person name="Golyshina O.V."/>
            <person name="Manteca A."/>
            <person name="Ramos J.L."/>
            <person name="Gallego J.R."/>
            <person name="Llorente I."/>
            <person name="Martins Dos Santos V.A."/>
            <person name="Jensen O.N."/>
            <person name="Pelaez A.I."/>
            <person name="Sanchez J."/>
            <person name="Ferrer M."/>
        </authorList>
    </citation>
    <scope>NUCLEOTIDE SEQUENCE</scope>
</reference>
<evidence type="ECO:0000313" key="2">
    <source>
        <dbReference type="EMBL" id="EQD30820.1"/>
    </source>
</evidence>
<dbReference type="Gene3D" id="1.20.1250.20">
    <property type="entry name" value="MFS general substrate transporter like domains"/>
    <property type="match status" value="1"/>
</dbReference>
<feature type="transmembrane region" description="Helical" evidence="1">
    <location>
        <begin position="149"/>
        <end position="169"/>
    </location>
</feature>
<dbReference type="PANTHER" id="PTHR23520:SF5">
    <property type="entry name" value="TRANSPORTER, PUTATIVE (AFU_ORTHOLOGUE AFUA_3G04000)-RELATED"/>
    <property type="match status" value="1"/>
</dbReference>
<dbReference type="AlphaFoldDB" id="T0ZLZ2"/>
<dbReference type="EMBL" id="AUZZ01010133">
    <property type="protein sequence ID" value="EQD30820.1"/>
    <property type="molecule type" value="Genomic_DNA"/>
</dbReference>
<accession>T0ZLZ2</accession>
<dbReference type="PANTHER" id="PTHR23520">
    <property type="entry name" value="TRANSPORTER, PUTATIVE (AFU_ORTHOLOGUE AFUA_3G04000)-RELATED"/>
    <property type="match status" value="1"/>
</dbReference>
<proteinExistence type="predicted"/>
<dbReference type="SUPFAM" id="SSF103473">
    <property type="entry name" value="MFS general substrate transporter"/>
    <property type="match status" value="1"/>
</dbReference>
<keyword evidence="1" id="KW-1133">Transmembrane helix</keyword>
<reference evidence="2" key="1">
    <citation type="submission" date="2013-08" db="EMBL/GenBank/DDBJ databases">
        <authorList>
            <person name="Mendez C."/>
            <person name="Richter M."/>
            <person name="Ferrer M."/>
            <person name="Sanchez J."/>
        </authorList>
    </citation>
    <scope>NUCLEOTIDE SEQUENCE</scope>
</reference>
<feature type="transmembrane region" description="Helical" evidence="1">
    <location>
        <begin position="181"/>
        <end position="208"/>
    </location>
</feature>
<feature type="transmembrane region" description="Helical" evidence="1">
    <location>
        <begin position="115"/>
        <end position="143"/>
    </location>
</feature>
<keyword evidence="1" id="KW-0812">Transmembrane</keyword>
<organism evidence="2">
    <name type="scientific">mine drainage metagenome</name>
    <dbReference type="NCBI Taxonomy" id="410659"/>
    <lineage>
        <taxon>unclassified sequences</taxon>
        <taxon>metagenomes</taxon>
        <taxon>ecological metagenomes</taxon>
    </lineage>
</organism>
<feature type="non-terminal residue" evidence="2">
    <location>
        <position position="212"/>
    </location>
</feature>
<dbReference type="GO" id="GO:0022857">
    <property type="term" value="F:transmembrane transporter activity"/>
    <property type="evidence" value="ECO:0007669"/>
    <property type="project" value="InterPro"/>
</dbReference>
<comment type="caution">
    <text evidence="2">The sequence shown here is derived from an EMBL/GenBank/DDBJ whole genome shotgun (WGS) entry which is preliminary data.</text>
</comment>
<protein>
    <submittedName>
        <fullName evidence="2">Multidrug ABC transporter</fullName>
    </submittedName>
</protein>
<evidence type="ECO:0000256" key="1">
    <source>
        <dbReference type="SAM" id="Phobius"/>
    </source>
</evidence>
<gene>
    <name evidence="2" type="ORF">B2A_13976</name>
</gene>
<dbReference type="InterPro" id="IPR011701">
    <property type="entry name" value="MFS"/>
</dbReference>